<organism evidence="2 3">
    <name type="scientific">Kineococcus mangrovi</name>
    <dbReference type="NCBI Taxonomy" id="1660183"/>
    <lineage>
        <taxon>Bacteria</taxon>
        <taxon>Bacillati</taxon>
        <taxon>Actinomycetota</taxon>
        <taxon>Actinomycetes</taxon>
        <taxon>Kineosporiales</taxon>
        <taxon>Kineosporiaceae</taxon>
        <taxon>Kineococcus</taxon>
    </lineage>
</organism>
<feature type="transmembrane region" description="Helical" evidence="1">
    <location>
        <begin position="265"/>
        <end position="287"/>
    </location>
</feature>
<dbReference type="EMBL" id="JBGGTQ010000006">
    <property type="protein sequence ID" value="MEZ0493283.1"/>
    <property type="molecule type" value="Genomic_DNA"/>
</dbReference>
<proteinExistence type="predicted"/>
<feature type="transmembrane region" description="Helical" evidence="1">
    <location>
        <begin position="110"/>
        <end position="129"/>
    </location>
</feature>
<protein>
    <submittedName>
        <fullName evidence="2">DUF2079 domain-containing protein</fullName>
    </submittedName>
</protein>
<sequence>MRSAAPGVRGAAGPGLRPRAASPRGRLLVLLTGLVSAAAYVALGVGRFQQGEAHSYDLGIFSQSAASWASGRLPTSGVLGGKRLLGDHFSPLTAVFGPVWALWPDPRSLLVAQGVLLGLGAALVARCAVRHLPPGVAAAVAVAVGTAHGALAAARFDVHEVCLAVPFLALSATALLERRQVAACWWSLPLLLVKEDLGATVAAVALVVFWQGRRRLGVLLAVGAVAGVALALGTMLAVSPAHDLTRLSTFSAAPAAGGVSTADRLLLVVTVVVGGGLVWVRSPLALLTVPTLAWRLVSHEPSYLSSTLHYDLVLVPVTGVALVDVLRRVPDRRGLLPGTAWGAAACSAVVTVVLLPPGGLLTAATTWRPAARVEALRTASDVIPTGAVVAADNSSGPYLLGRAGGGHDVRGWSVDQPLDGLPDWVVLATDRANLGMGAERTRAWLARTRDLPGVVVTQVGGTAVVHFTGDR</sequence>
<feature type="transmembrane region" description="Helical" evidence="1">
    <location>
        <begin position="216"/>
        <end position="238"/>
    </location>
</feature>
<keyword evidence="1" id="KW-0812">Transmembrane</keyword>
<dbReference type="RefSeq" id="WP_370719531.1">
    <property type="nucleotide sequence ID" value="NZ_JBGGTQ010000006.1"/>
</dbReference>
<feature type="transmembrane region" description="Helical" evidence="1">
    <location>
        <begin position="27"/>
        <end position="48"/>
    </location>
</feature>
<keyword evidence="1" id="KW-1133">Transmembrane helix</keyword>
<feature type="transmembrane region" description="Helical" evidence="1">
    <location>
        <begin position="136"/>
        <end position="152"/>
    </location>
</feature>
<keyword evidence="3" id="KW-1185">Reference proteome</keyword>
<evidence type="ECO:0000256" key="1">
    <source>
        <dbReference type="SAM" id="Phobius"/>
    </source>
</evidence>
<dbReference type="Proteomes" id="UP001566476">
    <property type="component" value="Unassembled WGS sequence"/>
</dbReference>
<dbReference type="InterPro" id="IPR018650">
    <property type="entry name" value="STSV1_Orf64"/>
</dbReference>
<evidence type="ECO:0000313" key="3">
    <source>
        <dbReference type="Proteomes" id="UP001566476"/>
    </source>
</evidence>
<name>A0ABV4I3M2_9ACTN</name>
<dbReference type="Pfam" id="PF09852">
    <property type="entry name" value="DUF2079"/>
    <property type="match status" value="2"/>
</dbReference>
<accession>A0ABV4I3M2</accession>
<comment type="caution">
    <text evidence="2">The sequence shown here is derived from an EMBL/GenBank/DDBJ whole genome shotgun (WGS) entry which is preliminary data.</text>
</comment>
<feature type="transmembrane region" description="Helical" evidence="1">
    <location>
        <begin position="188"/>
        <end position="210"/>
    </location>
</feature>
<reference evidence="2 3" key="1">
    <citation type="submission" date="2024-07" db="EMBL/GenBank/DDBJ databases">
        <authorList>
            <person name="Thanompreechachai J."/>
            <person name="Duangmal K."/>
        </authorList>
    </citation>
    <scope>NUCLEOTIDE SEQUENCE [LARGE SCALE GENOMIC DNA]</scope>
    <source>
        <strain evidence="2 3">TBRC 1896</strain>
    </source>
</reference>
<evidence type="ECO:0000313" key="2">
    <source>
        <dbReference type="EMBL" id="MEZ0493283.1"/>
    </source>
</evidence>
<keyword evidence="1" id="KW-0472">Membrane</keyword>
<gene>
    <name evidence="2" type="ORF">AB2L28_13665</name>
</gene>